<keyword evidence="2" id="KW-1185">Reference proteome</keyword>
<reference evidence="1" key="1">
    <citation type="journal article" date="2020" name="Stud. Mycol.">
        <title>101 Dothideomycetes genomes: a test case for predicting lifestyles and emergence of pathogens.</title>
        <authorList>
            <person name="Haridas S."/>
            <person name="Albert R."/>
            <person name="Binder M."/>
            <person name="Bloem J."/>
            <person name="Labutti K."/>
            <person name="Salamov A."/>
            <person name="Andreopoulos B."/>
            <person name="Baker S."/>
            <person name="Barry K."/>
            <person name="Bills G."/>
            <person name="Bluhm B."/>
            <person name="Cannon C."/>
            <person name="Castanera R."/>
            <person name="Culley D."/>
            <person name="Daum C."/>
            <person name="Ezra D."/>
            <person name="Gonzalez J."/>
            <person name="Henrissat B."/>
            <person name="Kuo A."/>
            <person name="Liang C."/>
            <person name="Lipzen A."/>
            <person name="Lutzoni F."/>
            <person name="Magnuson J."/>
            <person name="Mondo S."/>
            <person name="Nolan M."/>
            <person name="Ohm R."/>
            <person name="Pangilinan J."/>
            <person name="Park H.-J."/>
            <person name="Ramirez L."/>
            <person name="Alfaro M."/>
            <person name="Sun H."/>
            <person name="Tritt A."/>
            <person name="Yoshinaga Y."/>
            <person name="Zwiers L.-H."/>
            <person name="Turgeon B."/>
            <person name="Goodwin S."/>
            <person name="Spatafora J."/>
            <person name="Crous P."/>
            <person name="Grigoriev I."/>
        </authorList>
    </citation>
    <scope>NUCLEOTIDE SEQUENCE</scope>
    <source>
        <strain evidence="1">CBS 480.64</strain>
    </source>
</reference>
<accession>A0A6A7C784</accession>
<sequence length="134" mass="15113">MPVWYQTANNLTFHTCRSLWDGMNAHQSPYRRPIDQAQSLSTAEGLTHRASSSRITFKDNALTRTISSRSSRGYSRMSQSQSRSLKWRGNLNATVTFFDVGGGLGLPSKDYSPRRRGTRELRNELLEEAQGLSS</sequence>
<organism evidence="1 2">
    <name type="scientific">Piedraia hortae CBS 480.64</name>
    <dbReference type="NCBI Taxonomy" id="1314780"/>
    <lineage>
        <taxon>Eukaryota</taxon>
        <taxon>Fungi</taxon>
        <taxon>Dikarya</taxon>
        <taxon>Ascomycota</taxon>
        <taxon>Pezizomycotina</taxon>
        <taxon>Dothideomycetes</taxon>
        <taxon>Dothideomycetidae</taxon>
        <taxon>Capnodiales</taxon>
        <taxon>Piedraiaceae</taxon>
        <taxon>Piedraia</taxon>
    </lineage>
</organism>
<proteinExistence type="predicted"/>
<name>A0A6A7C784_9PEZI</name>
<dbReference type="EMBL" id="MU005962">
    <property type="protein sequence ID" value="KAF2863097.1"/>
    <property type="molecule type" value="Genomic_DNA"/>
</dbReference>
<evidence type="ECO:0000313" key="2">
    <source>
        <dbReference type="Proteomes" id="UP000799421"/>
    </source>
</evidence>
<evidence type="ECO:0000313" key="1">
    <source>
        <dbReference type="EMBL" id="KAF2863097.1"/>
    </source>
</evidence>
<protein>
    <submittedName>
        <fullName evidence="1">Uncharacterized protein</fullName>
    </submittedName>
</protein>
<dbReference type="AlphaFoldDB" id="A0A6A7C784"/>
<gene>
    <name evidence="1" type="ORF">K470DRAFT_255225</name>
</gene>
<dbReference type="Proteomes" id="UP000799421">
    <property type="component" value="Unassembled WGS sequence"/>
</dbReference>